<dbReference type="SMART" id="SM00116">
    <property type="entry name" value="CBS"/>
    <property type="match status" value="2"/>
</dbReference>
<keyword evidence="5" id="KW-1185">Reference proteome</keyword>
<organism evidence="4 5">
    <name type="scientific">Paenibacillus rhizoplanae</name>
    <dbReference type="NCBI Taxonomy" id="1917181"/>
    <lineage>
        <taxon>Bacteria</taxon>
        <taxon>Bacillati</taxon>
        <taxon>Bacillota</taxon>
        <taxon>Bacilli</taxon>
        <taxon>Bacillales</taxon>
        <taxon>Paenibacillaceae</taxon>
        <taxon>Paenibacillus</taxon>
    </lineage>
</organism>
<feature type="domain" description="CBS" evidence="3">
    <location>
        <begin position="8"/>
        <end position="67"/>
    </location>
</feature>
<evidence type="ECO:0000256" key="1">
    <source>
        <dbReference type="ARBA" id="ARBA00023122"/>
    </source>
</evidence>
<comment type="caution">
    <text evidence="4">The sequence shown here is derived from an EMBL/GenBank/DDBJ whole genome shotgun (WGS) entry which is preliminary data.</text>
</comment>
<dbReference type="RefSeq" id="WP_209985412.1">
    <property type="nucleotide sequence ID" value="NZ_JBHSVQ010000001.1"/>
</dbReference>
<evidence type="ECO:0000256" key="2">
    <source>
        <dbReference type="PROSITE-ProRule" id="PRU00703"/>
    </source>
</evidence>
<dbReference type="EMBL" id="JBHUKY010000021">
    <property type="protein sequence ID" value="MFD2410312.1"/>
    <property type="molecule type" value="Genomic_DNA"/>
</dbReference>
<reference evidence="5" key="1">
    <citation type="journal article" date="2019" name="Int. J. Syst. Evol. Microbiol.">
        <title>The Global Catalogue of Microorganisms (GCM) 10K type strain sequencing project: providing services to taxonomists for standard genome sequencing and annotation.</title>
        <authorList>
            <consortium name="The Broad Institute Genomics Platform"/>
            <consortium name="The Broad Institute Genome Sequencing Center for Infectious Disease"/>
            <person name="Wu L."/>
            <person name="Ma J."/>
        </authorList>
    </citation>
    <scope>NUCLEOTIDE SEQUENCE [LARGE SCALE GENOMIC DNA]</scope>
    <source>
        <strain evidence="5">CCM 8725</strain>
    </source>
</reference>
<dbReference type="PANTHER" id="PTHR43080">
    <property type="entry name" value="CBS DOMAIN-CONTAINING PROTEIN CBSX3, MITOCHONDRIAL"/>
    <property type="match status" value="1"/>
</dbReference>
<dbReference type="PANTHER" id="PTHR43080:SF2">
    <property type="entry name" value="CBS DOMAIN-CONTAINING PROTEIN"/>
    <property type="match status" value="1"/>
</dbReference>
<sequence>MKTVKEVMTAHPVSVTLLDNIYEVAVAMRDSGTGFIPVVDSADGATLIGVITDRDLVIRGYAAKHPGSTAVETVMSREVVSVQESASVEEAAELMASAQIRRLPVTQGKKLIGVVSLGDLAAKRMFADEAAEALHEISQRQQLH</sequence>
<protein>
    <submittedName>
        <fullName evidence="4">CBS domain-containing protein</fullName>
    </submittedName>
</protein>
<dbReference type="SUPFAM" id="SSF54631">
    <property type="entry name" value="CBS-domain pair"/>
    <property type="match status" value="1"/>
</dbReference>
<dbReference type="InterPro" id="IPR000644">
    <property type="entry name" value="CBS_dom"/>
</dbReference>
<evidence type="ECO:0000313" key="4">
    <source>
        <dbReference type="EMBL" id="MFD2410312.1"/>
    </source>
</evidence>
<feature type="domain" description="CBS" evidence="3">
    <location>
        <begin position="75"/>
        <end position="132"/>
    </location>
</feature>
<dbReference type="Proteomes" id="UP001597448">
    <property type="component" value="Unassembled WGS sequence"/>
</dbReference>
<evidence type="ECO:0000259" key="3">
    <source>
        <dbReference type="PROSITE" id="PS51371"/>
    </source>
</evidence>
<dbReference type="Gene3D" id="3.10.580.10">
    <property type="entry name" value="CBS-domain"/>
    <property type="match status" value="1"/>
</dbReference>
<accession>A0ABW5F963</accession>
<proteinExistence type="predicted"/>
<dbReference type="InterPro" id="IPR046342">
    <property type="entry name" value="CBS_dom_sf"/>
</dbReference>
<dbReference type="PROSITE" id="PS51371">
    <property type="entry name" value="CBS"/>
    <property type="match status" value="2"/>
</dbReference>
<name>A0ABW5F963_9BACL</name>
<dbReference type="InterPro" id="IPR051257">
    <property type="entry name" value="Diverse_CBS-Domain"/>
</dbReference>
<evidence type="ECO:0000313" key="5">
    <source>
        <dbReference type="Proteomes" id="UP001597448"/>
    </source>
</evidence>
<keyword evidence="1 2" id="KW-0129">CBS domain</keyword>
<dbReference type="Pfam" id="PF00571">
    <property type="entry name" value="CBS"/>
    <property type="match status" value="2"/>
</dbReference>
<gene>
    <name evidence="4" type="ORF">ACFSX3_10555</name>
</gene>